<evidence type="ECO:0000313" key="7">
    <source>
        <dbReference type="EMBL" id="GGL21283.1"/>
    </source>
</evidence>
<evidence type="ECO:0000256" key="5">
    <source>
        <dbReference type="SAM" id="MobiDB-lite"/>
    </source>
</evidence>
<proteinExistence type="predicted"/>
<feature type="transmembrane region" description="Helical" evidence="6">
    <location>
        <begin position="100"/>
        <end position="120"/>
    </location>
</feature>
<evidence type="ECO:0000256" key="6">
    <source>
        <dbReference type="SAM" id="Phobius"/>
    </source>
</evidence>
<dbReference type="GO" id="GO:0016020">
    <property type="term" value="C:membrane"/>
    <property type="evidence" value="ECO:0007669"/>
    <property type="project" value="InterPro"/>
</dbReference>
<feature type="transmembrane region" description="Helical" evidence="6">
    <location>
        <begin position="315"/>
        <end position="338"/>
    </location>
</feature>
<reference evidence="7 8" key="1">
    <citation type="journal article" date="2019" name="Int. J. Syst. Evol. Microbiol.">
        <title>The Global Catalogue of Microorganisms (GCM) 10K type strain sequencing project: providing services to taxonomists for standard genome sequencing and annotation.</title>
        <authorList>
            <consortium name="The Broad Institute Genomics Platform"/>
            <consortium name="The Broad Institute Genome Sequencing Center for Infectious Disease"/>
            <person name="Wu L."/>
            <person name="Ma J."/>
        </authorList>
    </citation>
    <scope>NUCLEOTIDE SEQUENCE [LARGE SCALE GENOMIC DNA]</scope>
    <source>
        <strain evidence="7 8">JCM 19585</strain>
    </source>
</reference>
<dbReference type="GO" id="GO:0012505">
    <property type="term" value="C:endomembrane system"/>
    <property type="evidence" value="ECO:0007669"/>
    <property type="project" value="UniProtKB-SubCell"/>
</dbReference>
<feature type="transmembrane region" description="Helical" evidence="6">
    <location>
        <begin position="132"/>
        <end position="159"/>
    </location>
</feature>
<name>A0A830ESQ5_9EURY</name>
<dbReference type="RefSeq" id="WP_188876441.1">
    <property type="nucleotide sequence ID" value="NZ_BMPF01000001.1"/>
</dbReference>
<evidence type="ECO:0000256" key="2">
    <source>
        <dbReference type="ARBA" id="ARBA00022692"/>
    </source>
</evidence>
<accession>A0A830ESQ5</accession>
<keyword evidence="4 6" id="KW-0472">Membrane</keyword>
<evidence type="ECO:0000256" key="3">
    <source>
        <dbReference type="ARBA" id="ARBA00022989"/>
    </source>
</evidence>
<dbReference type="SMART" id="SM00730">
    <property type="entry name" value="PSN"/>
    <property type="match status" value="1"/>
</dbReference>
<feature type="transmembrane region" description="Helical" evidence="6">
    <location>
        <begin position="74"/>
        <end position="94"/>
    </location>
</feature>
<sequence length="339" mass="34887">MDQRTGVLAACGGIFLTFLAIQVGALALVEPFKQAGYQTVQDPQNPANSALYFGVLLVATGAILAALKYGGEQVLRAFILLTGAMITVYVVSVLPALSLAGVNVLPWAAAALLVVALLAYPEWWVIDLAGVVMGVGAAALFGISFGILPAIVLLVALAVYDAISVYGTEHMLTLASGIVALKLPVLLVYPTTREFSFRERAAEVAAEEADDDAETDPDEEAVDVTEAGDEPEGEAETHGETGRDSIMIGLGDAVMPTIMTASAAFFLTDVPTVLGVALPAVTALVGTMIGLFFLLRMVLEGRAHAGLPLLNGGAILGYLVGALASGLSVVAALGLGAYV</sequence>
<keyword evidence="8" id="KW-1185">Reference proteome</keyword>
<evidence type="ECO:0008006" key="9">
    <source>
        <dbReference type="Google" id="ProtNLM"/>
    </source>
</evidence>
<dbReference type="NCBIfam" id="NF041679">
    <property type="entry name" value="IMP_arch_presen"/>
    <property type="match status" value="1"/>
</dbReference>
<dbReference type="EMBL" id="BMPF01000001">
    <property type="protein sequence ID" value="GGL21283.1"/>
    <property type="molecule type" value="Genomic_DNA"/>
</dbReference>
<evidence type="ECO:0000256" key="1">
    <source>
        <dbReference type="ARBA" id="ARBA00004127"/>
    </source>
</evidence>
<comment type="caution">
    <text evidence="7">The sequence shown here is derived from an EMBL/GenBank/DDBJ whole genome shotgun (WGS) entry which is preliminary data.</text>
</comment>
<dbReference type="Proteomes" id="UP000628840">
    <property type="component" value="Unassembled WGS sequence"/>
</dbReference>
<keyword evidence="2 6" id="KW-0812">Transmembrane</keyword>
<dbReference type="InterPro" id="IPR010545">
    <property type="entry name" value="SPP"/>
</dbReference>
<feature type="transmembrane region" description="Helical" evidence="6">
    <location>
        <begin position="246"/>
        <end position="267"/>
    </location>
</feature>
<dbReference type="GO" id="GO:0042500">
    <property type="term" value="F:aspartic endopeptidase activity, intramembrane cleaving"/>
    <property type="evidence" value="ECO:0007669"/>
    <property type="project" value="InterPro"/>
</dbReference>
<keyword evidence="3 6" id="KW-1133">Transmembrane helix</keyword>
<feature type="transmembrane region" description="Helical" evidence="6">
    <location>
        <begin position="49"/>
        <end position="67"/>
    </location>
</feature>
<feature type="region of interest" description="Disordered" evidence="5">
    <location>
        <begin position="206"/>
        <end position="241"/>
    </location>
</feature>
<gene>
    <name evidence="7" type="ORF">GCM10009037_00680</name>
</gene>
<feature type="compositionally biased region" description="Acidic residues" evidence="5">
    <location>
        <begin position="206"/>
        <end position="234"/>
    </location>
</feature>
<comment type="subcellular location">
    <subcellularLocation>
        <location evidence="1">Endomembrane system</location>
        <topology evidence="1">Multi-pass membrane protein</topology>
    </subcellularLocation>
</comment>
<dbReference type="OrthoDB" id="241093at2157"/>
<dbReference type="Pfam" id="PF06550">
    <property type="entry name" value="SPP"/>
    <property type="match status" value="1"/>
</dbReference>
<evidence type="ECO:0000256" key="4">
    <source>
        <dbReference type="ARBA" id="ARBA00023136"/>
    </source>
</evidence>
<feature type="transmembrane region" description="Helical" evidence="6">
    <location>
        <begin position="7"/>
        <end position="29"/>
    </location>
</feature>
<dbReference type="AlphaFoldDB" id="A0A830ESQ5"/>
<dbReference type="InterPro" id="IPR006639">
    <property type="entry name" value="Preselin/SPP"/>
</dbReference>
<protein>
    <recommendedName>
        <fullName evidence="9">Presenilin-like membrane protease, A22 family</fullName>
    </recommendedName>
</protein>
<organism evidence="7 8">
    <name type="scientific">Halarchaeum grantii</name>
    <dbReference type="NCBI Taxonomy" id="1193105"/>
    <lineage>
        <taxon>Archaea</taxon>
        <taxon>Methanobacteriati</taxon>
        <taxon>Methanobacteriota</taxon>
        <taxon>Stenosarchaea group</taxon>
        <taxon>Halobacteria</taxon>
        <taxon>Halobacteriales</taxon>
        <taxon>Halobacteriaceae</taxon>
    </lineage>
</organism>
<evidence type="ECO:0000313" key="8">
    <source>
        <dbReference type="Proteomes" id="UP000628840"/>
    </source>
</evidence>
<feature type="transmembrane region" description="Helical" evidence="6">
    <location>
        <begin position="273"/>
        <end position="295"/>
    </location>
</feature>
<feature type="transmembrane region" description="Helical" evidence="6">
    <location>
        <begin position="171"/>
        <end position="190"/>
    </location>
</feature>